<accession>A0A6A4RAH4</accession>
<dbReference type="AlphaFoldDB" id="A0A6A4RAH4"/>
<dbReference type="Proteomes" id="UP000441586">
    <property type="component" value="Unassembled WGS sequence"/>
</dbReference>
<dbReference type="EMBL" id="WSFO01000042">
    <property type="protein sequence ID" value="KAE9624217.1"/>
    <property type="molecule type" value="Genomic_DNA"/>
</dbReference>
<comment type="caution">
    <text evidence="2">The sequence shown here is derived from an EMBL/GenBank/DDBJ whole genome shotgun (WGS) entry which is preliminary data.</text>
</comment>
<feature type="coiled-coil region" evidence="1">
    <location>
        <begin position="119"/>
        <end position="146"/>
    </location>
</feature>
<gene>
    <name evidence="2" type="ORF">GP644_23540</name>
</gene>
<proteinExistence type="predicted"/>
<dbReference type="InterPro" id="IPR011990">
    <property type="entry name" value="TPR-like_helical_dom_sf"/>
</dbReference>
<sequence length="208" mass="23363">MCIRAVFSLADRDYVTVERCVAKLLPITEEYNLKLWFSLALMIKEFLAARNGDSSSFQRFASADELLTATKFKMFMPILRIEFSRSLLALGLTGEAADLADKAHEMIMQTSERWPLSDLHRLQASLAKADNNLEAVEEHLHAALDVARHQGAKMWELRAAIDLASLWRDAGRTEDAIALLQPIYDCIDEGDCPEDRAIAQTMIVAFTS</sequence>
<protein>
    <recommendedName>
        <fullName evidence="4">Tetratricopeptide repeat-containing protein</fullName>
    </recommendedName>
</protein>
<name>A0A6A4RAH4_9RHOB</name>
<reference evidence="2 3" key="1">
    <citation type="submission" date="2019-12" db="EMBL/GenBank/DDBJ databases">
        <authorList>
            <person name="Zhang Y.-J."/>
        </authorList>
    </citation>
    <scope>NUCLEOTIDE SEQUENCE [LARGE SCALE GENOMIC DNA]</scope>
    <source>
        <strain evidence="2 3">H18S-6</strain>
    </source>
</reference>
<dbReference type="RefSeq" id="WP_158981883.1">
    <property type="nucleotide sequence ID" value="NZ_WSFO01000042.1"/>
</dbReference>
<organism evidence="2 3">
    <name type="scientific">Parasedimentitalea maritima</name>
    <dbReference type="NCBI Taxonomy" id="2578117"/>
    <lineage>
        <taxon>Bacteria</taxon>
        <taxon>Pseudomonadati</taxon>
        <taxon>Pseudomonadota</taxon>
        <taxon>Alphaproteobacteria</taxon>
        <taxon>Rhodobacterales</taxon>
        <taxon>Paracoccaceae</taxon>
        <taxon>Parasedimentitalea</taxon>
    </lineage>
</organism>
<dbReference type="SUPFAM" id="SSF48452">
    <property type="entry name" value="TPR-like"/>
    <property type="match status" value="1"/>
</dbReference>
<keyword evidence="1" id="KW-0175">Coiled coil</keyword>
<evidence type="ECO:0000313" key="3">
    <source>
        <dbReference type="Proteomes" id="UP000441586"/>
    </source>
</evidence>
<evidence type="ECO:0000313" key="2">
    <source>
        <dbReference type="EMBL" id="KAE9624217.1"/>
    </source>
</evidence>
<evidence type="ECO:0000256" key="1">
    <source>
        <dbReference type="SAM" id="Coils"/>
    </source>
</evidence>
<dbReference type="Gene3D" id="1.25.40.10">
    <property type="entry name" value="Tetratricopeptide repeat domain"/>
    <property type="match status" value="1"/>
</dbReference>
<evidence type="ECO:0008006" key="4">
    <source>
        <dbReference type="Google" id="ProtNLM"/>
    </source>
</evidence>